<name>A0A9N9TSB4_PHYSR</name>
<evidence type="ECO:0000256" key="1">
    <source>
        <dbReference type="SAM" id="MobiDB-lite"/>
    </source>
</evidence>
<feature type="region of interest" description="Disordered" evidence="1">
    <location>
        <begin position="20"/>
        <end position="47"/>
    </location>
</feature>
<proteinExistence type="predicted"/>
<organism evidence="2 3">
    <name type="scientific">Phyllotreta striolata</name>
    <name type="common">Striped flea beetle</name>
    <name type="synonym">Crioceris striolata</name>
    <dbReference type="NCBI Taxonomy" id="444603"/>
    <lineage>
        <taxon>Eukaryota</taxon>
        <taxon>Metazoa</taxon>
        <taxon>Ecdysozoa</taxon>
        <taxon>Arthropoda</taxon>
        <taxon>Hexapoda</taxon>
        <taxon>Insecta</taxon>
        <taxon>Pterygota</taxon>
        <taxon>Neoptera</taxon>
        <taxon>Endopterygota</taxon>
        <taxon>Coleoptera</taxon>
        <taxon>Polyphaga</taxon>
        <taxon>Cucujiformia</taxon>
        <taxon>Chrysomeloidea</taxon>
        <taxon>Chrysomelidae</taxon>
        <taxon>Galerucinae</taxon>
        <taxon>Alticini</taxon>
        <taxon>Phyllotreta</taxon>
    </lineage>
</organism>
<dbReference type="EMBL" id="OU900095">
    <property type="protein sequence ID" value="CAG9859407.1"/>
    <property type="molecule type" value="Genomic_DNA"/>
</dbReference>
<dbReference type="Proteomes" id="UP001153712">
    <property type="component" value="Chromosome 2"/>
</dbReference>
<feature type="region of interest" description="Disordered" evidence="1">
    <location>
        <begin position="121"/>
        <end position="140"/>
    </location>
</feature>
<gene>
    <name evidence="2" type="ORF">PHYEVI_LOCUS5781</name>
</gene>
<evidence type="ECO:0000313" key="2">
    <source>
        <dbReference type="EMBL" id="CAG9859407.1"/>
    </source>
</evidence>
<dbReference type="OrthoDB" id="6499973at2759"/>
<reference evidence="2" key="1">
    <citation type="submission" date="2022-01" db="EMBL/GenBank/DDBJ databases">
        <authorList>
            <person name="King R."/>
        </authorList>
    </citation>
    <scope>NUCLEOTIDE SEQUENCE</scope>
</reference>
<evidence type="ECO:0000313" key="3">
    <source>
        <dbReference type="Proteomes" id="UP001153712"/>
    </source>
</evidence>
<sequence>MTLRHSKTWPVATMAVVQLRVRPPPGEDATATGPYEAPKPPEDSHLTARDEFVRLELFARMSSRPKTVRTDTVSTILDPAEFDSDRNENCEESSPKSPPPGDGTVQKFHVLALARIEETGVDEDAGAGGGFRRDGGGASVGRRPSIKVDNWDFIYTEKGPEAQDKCPVHHYSLGSPNGRIGTNGTKDSLLPPELPLDARKTTTLRRHYYPEGGWGWVVATCAVLVHILNHGVQLAYSQLVLPGTEKFRVEKWKWPGAVEIANSAPMGNHKSKYCAGILYQRKMELFRTDRKGIAEFA</sequence>
<keyword evidence="3" id="KW-1185">Reference proteome</keyword>
<accession>A0A9N9TSB4</accession>
<feature type="region of interest" description="Disordered" evidence="1">
    <location>
        <begin position="69"/>
        <end position="105"/>
    </location>
</feature>
<protein>
    <submittedName>
        <fullName evidence="2">Uncharacterized protein</fullName>
    </submittedName>
</protein>
<dbReference type="AlphaFoldDB" id="A0A9N9TSB4"/>